<dbReference type="EMBL" id="MN740158">
    <property type="protein sequence ID" value="QHT90789.1"/>
    <property type="molecule type" value="Genomic_DNA"/>
</dbReference>
<protein>
    <recommendedName>
        <fullName evidence="1">DUF5672 domain-containing protein</fullName>
    </recommendedName>
</protein>
<name>A0A6C0IDD8_9ZZZZ</name>
<feature type="domain" description="DUF5672" evidence="1">
    <location>
        <begin position="91"/>
        <end position="209"/>
    </location>
</feature>
<dbReference type="Pfam" id="PF18922">
    <property type="entry name" value="DUF5672"/>
    <property type="match status" value="1"/>
</dbReference>
<dbReference type="AlphaFoldDB" id="A0A6C0IDD8"/>
<evidence type="ECO:0000313" key="2">
    <source>
        <dbReference type="EMBL" id="QHT90789.1"/>
    </source>
</evidence>
<evidence type="ECO:0000259" key="1">
    <source>
        <dbReference type="Pfam" id="PF18922"/>
    </source>
</evidence>
<proteinExistence type="predicted"/>
<accession>A0A6C0IDD8</accession>
<reference evidence="2" key="1">
    <citation type="journal article" date="2020" name="Nature">
        <title>Giant virus diversity and host interactions through global metagenomics.</title>
        <authorList>
            <person name="Schulz F."/>
            <person name="Roux S."/>
            <person name="Paez-Espino D."/>
            <person name="Jungbluth S."/>
            <person name="Walsh D.A."/>
            <person name="Denef V.J."/>
            <person name="McMahon K.D."/>
            <person name="Konstantinidis K.T."/>
            <person name="Eloe-Fadrosh E.A."/>
            <person name="Kyrpides N.C."/>
            <person name="Woyke T."/>
        </authorList>
    </citation>
    <scope>NUCLEOTIDE SEQUENCE</scope>
    <source>
        <strain evidence="2">GVMAG-M-3300023184-71</strain>
    </source>
</reference>
<sequence>MESVQRLYGDFFIHQYRRLSLSFDAPYACVIVEPRKHPHLEWVIKNVMYFLPHWSLYIFHSRENESFVRNLIGSENENQVHFHEICTQNLTIEEYNVLLTSPSFWSSIHAEDILIFQTDSYIRRWGIESFLHHEFCMIGAPWPKVGDQPHVGNGGFSFRKKSAMLPLISSPRPPRKPEDVFFYETAKKYKMNMPTKNVSRLFSTEALYHPHSYAVHKSWIFGHRSLSIDIHSSWLVYLPADRSFLCQDSTEWTVRYPPYGYIMKLPVGKDTTLHVNRGMQIFCGHTNQTERVLQQHLVMVPRDKTLLGLPSTAVIHVYRGDESIGIVQPHERAPFAMDEQRPLYFCWEEKDTTLAILDYNRWKSSS</sequence>
<organism evidence="2">
    <name type="scientific">viral metagenome</name>
    <dbReference type="NCBI Taxonomy" id="1070528"/>
    <lineage>
        <taxon>unclassified sequences</taxon>
        <taxon>metagenomes</taxon>
        <taxon>organismal metagenomes</taxon>
    </lineage>
</organism>
<dbReference type="InterPro" id="IPR043729">
    <property type="entry name" value="DUF5672"/>
</dbReference>